<proteinExistence type="predicted"/>
<dbReference type="Proteomes" id="UP000834106">
    <property type="component" value="Chromosome 20"/>
</dbReference>
<keyword evidence="1" id="KW-1133">Transmembrane helix</keyword>
<sequence length="168" mass="19270">MKRLKGEYPSARRFKLSYFLLGIAALYLTLICFKFPEFFETAEVLSSDDSDLGIYDLSIGNDEDKKISKSHQNSVSMDGFHRILQNNENQDDIVKPRQEASPEEKDGARRIKPIQHQYSRTTAEILRRMGVLGYVVDDGDNVAEPVVLQAMVMDKRHELMSSVNWLKL</sequence>
<reference evidence="2" key="1">
    <citation type="submission" date="2023-05" db="EMBL/GenBank/DDBJ databases">
        <authorList>
            <person name="Huff M."/>
        </authorList>
    </citation>
    <scope>NUCLEOTIDE SEQUENCE</scope>
</reference>
<keyword evidence="1" id="KW-0472">Membrane</keyword>
<feature type="transmembrane region" description="Helical" evidence="1">
    <location>
        <begin position="16"/>
        <end position="36"/>
    </location>
</feature>
<protein>
    <submittedName>
        <fullName evidence="2">Uncharacterized protein</fullName>
    </submittedName>
</protein>
<keyword evidence="1" id="KW-0812">Transmembrane</keyword>
<dbReference type="EMBL" id="OU503055">
    <property type="protein sequence ID" value="CAI9783823.1"/>
    <property type="molecule type" value="Genomic_DNA"/>
</dbReference>
<organism evidence="2 3">
    <name type="scientific">Fraxinus pennsylvanica</name>
    <dbReference type="NCBI Taxonomy" id="56036"/>
    <lineage>
        <taxon>Eukaryota</taxon>
        <taxon>Viridiplantae</taxon>
        <taxon>Streptophyta</taxon>
        <taxon>Embryophyta</taxon>
        <taxon>Tracheophyta</taxon>
        <taxon>Spermatophyta</taxon>
        <taxon>Magnoliopsida</taxon>
        <taxon>eudicotyledons</taxon>
        <taxon>Gunneridae</taxon>
        <taxon>Pentapetalae</taxon>
        <taxon>asterids</taxon>
        <taxon>lamiids</taxon>
        <taxon>Lamiales</taxon>
        <taxon>Oleaceae</taxon>
        <taxon>Oleeae</taxon>
        <taxon>Fraxinus</taxon>
    </lineage>
</organism>
<evidence type="ECO:0000313" key="3">
    <source>
        <dbReference type="Proteomes" id="UP000834106"/>
    </source>
</evidence>
<evidence type="ECO:0000256" key="1">
    <source>
        <dbReference type="SAM" id="Phobius"/>
    </source>
</evidence>
<keyword evidence="3" id="KW-1185">Reference proteome</keyword>
<evidence type="ECO:0000313" key="2">
    <source>
        <dbReference type="EMBL" id="CAI9783823.1"/>
    </source>
</evidence>
<gene>
    <name evidence="2" type="ORF">FPE_LOCUS31253</name>
</gene>
<accession>A0AAD2EC24</accession>
<name>A0AAD2EC24_9LAMI</name>
<dbReference type="AlphaFoldDB" id="A0AAD2EC24"/>